<feature type="transmembrane region" description="Helical" evidence="11">
    <location>
        <begin position="92"/>
        <end position="110"/>
    </location>
</feature>
<comment type="subcellular location">
    <subcellularLocation>
        <location evidence="2">Membrane</location>
        <topology evidence="2">Multi-pass membrane protein</topology>
    </subcellularLocation>
</comment>
<evidence type="ECO:0000256" key="10">
    <source>
        <dbReference type="ARBA" id="ARBA00023136"/>
    </source>
</evidence>
<evidence type="ECO:0000259" key="12">
    <source>
        <dbReference type="PROSITE" id="PS50939"/>
    </source>
</evidence>
<dbReference type="PANTHER" id="PTHR10106">
    <property type="entry name" value="CYTOCHROME B561-RELATED"/>
    <property type="match status" value="1"/>
</dbReference>
<dbReference type="SMART" id="SM00665">
    <property type="entry name" value="B561"/>
    <property type="match status" value="1"/>
</dbReference>
<feature type="transmembrane region" description="Helical" evidence="11">
    <location>
        <begin position="168"/>
        <end position="189"/>
    </location>
</feature>
<dbReference type="InterPro" id="IPR006593">
    <property type="entry name" value="Cyt_b561/ferric_Rdtase_TM"/>
</dbReference>
<organism evidence="13">
    <name type="scientific">Auxenochlorella protothecoides</name>
    <name type="common">Green microalga</name>
    <name type="synonym">Chlorella protothecoides</name>
    <dbReference type="NCBI Taxonomy" id="3075"/>
    <lineage>
        <taxon>Eukaryota</taxon>
        <taxon>Viridiplantae</taxon>
        <taxon>Chlorophyta</taxon>
        <taxon>core chlorophytes</taxon>
        <taxon>Trebouxiophyceae</taxon>
        <taxon>Chlorellales</taxon>
        <taxon>Chlorellaceae</taxon>
        <taxon>Auxenochlorella</taxon>
    </lineage>
</organism>
<name>A0A1D2ADM4_AUXPR</name>
<dbReference type="Pfam" id="PF03188">
    <property type="entry name" value="Cytochrom_B561"/>
    <property type="match status" value="1"/>
</dbReference>
<evidence type="ECO:0000256" key="3">
    <source>
        <dbReference type="ARBA" id="ARBA00022448"/>
    </source>
</evidence>
<feature type="transmembrane region" description="Helical" evidence="11">
    <location>
        <begin position="52"/>
        <end position="72"/>
    </location>
</feature>
<feature type="transmembrane region" description="Helical" evidence="11">
    <location>
        <begin position="242"/>
        <end position="263"/>
    </location>
</feature>
<dbReference type="GO" id="GO:0046872">
    <property type="term" value="F:metal ion binding"/>
    <property type="evidence" value="ECO:0007669"/>
    <property type="project" value="UniProtKB-KW"/>
</dbReference>
<keyword evidence="3" id="KW-0813">Transport</keyword>
<evidence type="ECO:0000313" key="13">
    <source>
        <dbReference type="EMBL" id="JAT77319.1"/>
    </source>
</evidence>
<comment type="cofactor">
    <cofactor evidence="1">
        <name>heme b</name>
        <dbReference type="ChEBI" id="CHEBI:60344"/>
    </cofactor>
</comment>
<keyword evidence="6" id="KW-0479">Metal-binding</keyword>
<dbReference type="Gene3D" id="1.20.120.1770">
    <property type="match status" value="1"/>
</dbReference>
<dbReference type="PANTHER" id="PTHR10106:SF0">
    <property type="entry name" value="LD36721P"/>
    <property type="match status" value="1"/>
</dbReference>
<evidence type="ECO:0000256" key="9">
    <source>
        <dbReference type="ARBA" id="ARBA00023004"/>
    </source>
</evidence>
<reference evidence="13" key="1">
    <citation type="submission" date="2015-08" db="EMBL/GenBank/DDBJ databases">
        <authorList>
            <person name="Babu N.S."/>
            <person name="Beckwith C.J."/>
            <person name="Beseler K.G."/>
            <person name="Brison A."/>
            <person name="Carone J.V."/>
            <person name="Caskin T.P."/>
            <person name="Diamond M."/>
            <person name="Durham M.E."/>
            <person name="Foxe J.M."/>
            <person name="Go M."/>
            <person name="Henderson B.A."/>
            <person name="Jones I.B."/>
            <person name="McGettigan J.A."/>
            <person name="Micheletti S.J."/>
            <person name="Nasrallah M.E."/>
            <person name="Ortiz D."/>
            <person name="Piller C.R."/>
            <person name="Privatt S.R."/>
            <person name="Schneider S.L."/>
            <person name="Sharp S."/>
            <person name="Smith T.C."/>
            <person name="Stanton J.D."/>
            <person name="Ullery H.E."/>
            <person name="Wilson R.J."/>
            <person name="Serrano M.G."/>
            <person name="Buck G."/>
            <person name="Lee V."/>
            <person name="Wang Y."/>
            <person name="Carvalho R."/>
            <person name="Voegtly L."/>
            <person name="Shi R."/>
            <person name="Duckworth R."/>
            <person name="Johnson A."/>
            <person name="Loviza R."/>
            <person name="Walstead R."/>
            <person name="Shah Z."/>
            <person name="Kiflezghi M."/>
            <person name="Wade K."/>
            <person name="Ball S.L."/>
            <person name="Bradley K.W."/>
            <person name="Asai D.J."/>
            <person name="Bowman C.A."/>
            <person name="Russell D.A."/>
            <person name="Pope W.H."/>
            <person name="Jacobs-Sera D."/>
            <person name="Hendrix R.W."/>
            <person name="Hatfull G.F."/>
        </authorList>
    </citation>
    <scope>NUCLEOTIDE SEQUENCE</scope>
</reference>
<keyword evidence="9" id="KW-0408">Iron</keyword>
<keyword evidence="4" id="KW-0349">Heme</keyword>
<keyword evidence="7" id="KW-0249">Electron transport</keyword>
<dbReference type="GO" id="GO:0016491">
    <property type="term" value="F:oxidoreductase activity"/>
    <property type="evidence" value="ECO:0007669"/>
    <property type="project" value="InterPro"/>
</dbReference>
<evidence type="ECO:0000256" key="7">
    <source>
        <dbReference type="ARBA" id="ARBA00022982"/>
    </source>
</evidence>
<keyword evidence="5 11" id="KW-0812">Transmembrane</keyword>
<keyword evidence="8 11" id="KW-1133">Transmembrane helix</keyword>
<accession>A0A1D2ADM4</accession>
<dbReference type="AlphaFoldDB" id="A0A1D2ADM4"/>
<evidence type="ECO:0000256" key="1">
    <source>
        <dbReference type="ARBA" id="ARBA00001970"/>
    </source>
</evidence>
<protein>
    <recommendedName>
        <fullName evidence="12">Cytochrome b561 domain-containing protein</fullName>
    </recommendedName>
</protein>
<sequence length="297" mass="31367">RRSHSSSNDPHTYTPVSKEYVILQCPSMSSQSDAGRGLGRLLRAPATVTTRLCQAGILILAVWWVFGPLGGVGTTPRDLGEGANDTGPIFNWHPLLMLLAFPVLMGEALLAYRSPAPTLDSRPARKVYHISLQICALALALLGLTAAVRSHTLKLPQPIPNFYSAHSFLGGLVLALFAFQVALGLWAYAWPKLSHPARVTLGPVHTFLGRAILGLGLAAAAVGLQEKATFLQLGAGAGPASAALRLPALLQLLLAAVALGVLWHHVEPARPGPGVVSLAGDGIPLFEQRTPRNSADH</sequence>
<evidence type="ECO:0000256" key="8">
    <source>
        <dbReference type="ARBA" id="ARBA00022989"/>
    </source>
</evidence>
<evidence type="ECO:0000256" key="11">
    <source>
        <dbReference type="SAM" id="Phobius"/>
    </source>
</evidence>
<evidence type="ECO:0000256" key="2">
    <source>
        <dbReference type="ARBA" id="ARBA00004141"/>
    </source>
</evidence>
<evidence type="ECO:0000256" key="6">
    <source>
        <dbReference type="ARBA" id="ARBA00022723"/>
    </source>
</evidence>
<feature type="domain" description="Cytochrome b561" evidence="12">
    <location>
        <begin position="49"/>
        <end position="263"/>
    </location>
</feature>
<feature type="non-terminal residue" evidence="13">
    <location>
        <position position="1"/>
    </location>
</feature>
<keyword evidence="10 11" id="KW-0472">Membrane</keyword>
<dbReference type="EMBL" id="GDKF01001303">
    <property type="protein sequence ID" value="JAT77319.1"/>
    <property type="molecule type" value="Transcribed_RNA"/>
</dbReference>
<dbReference type="GO" id="GO:0016020">
    <property type="term" value="C:membrane"/>
    <property type="evidence" value="ECO:0007669"/>
    <property type="project" value="UniProtKB-SubCell"/>
</dbReference>
<dbReference type="InterPro" id="IPR043205">
    <property type="entry name" value="CYB561/CYBRD1-like"/>
</dbReference>
<gene>
    <name evidence="13" type="ORF">g.997</name>
</gene>
<evidence type="ECO:0000256" key="4">
    <source>
        <dbReference type="ARBA" id="ARBA00022617"/>
    </source>
</evidence>
<proteinExistence type="predicted"/>
<evidence type="ECO:0000256" key="5">
    <source>
        <dbReference type="ARBA" id="ARBA00022692"/>
    </source>
</evidence>
<dbReference type="PROSITE" id="PS50939">
    <property type="entry name" value="CYTOCHROME_B561"/>
    <property type="match status" value="1"/>
</dbReference>
<feature type="transmembrane region" description="Helical" evidence="11">
    <location>
        <begin position="130"/>
        <end position="148"/>
    </location>
</feature>
<feature type="transmembrane region" description="Helical" evidence="11">
    <location>
        <begin position="201"/>
        <end position="222"/>
    </location>
</feature>